<evidence type="ECO:0000313" key="3">
    <source>
        <dbReference type="Proteomes" id="UP000249542"/>
    </source>
</evidence>
<reference evidence="2 3" key="1">
    <citation type="submission" date="2018-06" db="EMBL/GenBank/DDBJ databases">
        <title>Genomic Encyclopedia of Archaeal and Bacterial Type Strains, Phase II (KMG-II): from individual species to whole genera.</title>
        <authorList>
            <person name="Goeker M."/>
        </authorList>
    </citation>
    <scope>NUCLEOTIDE SEQUENCE [LARGE SCALE GENOMIC DNA]</scope>
    <source>
        <strain evidence="2 3">DSM 15361</strain>
    </source>
</reference>
<evidence type="ECO:0008006" key="4">
    <source>
        <dbReference type="Google" id="ProtNLM"/>
    </source>
</evidence>
<gene>
    <name evidence="2" type="ORF">LX95_01810</name>
</gene>
<keyword evidence="3" id="KW-1185">Reference proteome</keyword>
<dbReference type="AlphaFoldDB" id="A0A2W7I5J0"/>
<name>A0A2W7I5J0_9FLAO</name>
<keyword evidence="1" id="KW-0812">Transmembrane</keyword>
<evidence type="ECO:0000256" key="1">
    <source>
        <dbReference type="SAM" id="Phobius"/>
    </source>
</evidence>
<dbReference type="Proteomes" id="UP000249542">
    <property type="component" value="Unassembled WGS sequence"/>
</dbReference>
<comment type="caution">
    <text evidence="2">The sequence shown here is derived from an EMBL/GenBank/DDBJ whole genome shotgun (WGS) entry which is preliminary data.</text>
</comment>
<dbReference type="EMBL" id="QKYV01000004">
    <property type="protein sequence ID" value="PZW40742.1"/>
    <property type="molecule type" value="Genomic_DNA"/>
</dbReference>
<feature type="transmembrane region" description="Helical" evidence="1">
    <location>
        <begin position="85"/>
        <end position="109"/>
    </location>
</feature>
<accession>A0A2W7I5J0</accession>
<proteinExistence type="predicted"/>
<keyword evidence="1" id="KW-0472">Membrane</keyword>
<sequence>MLTIINSSIIATTMMTLFSYIYSELKEEKFKEPQLINILINRLPKISLSIGKSNLLGWIIHYLIGFVFTYLFFITWEFTVLSASWLNGCILGLLAGITGVLSWKIVFYLHPKPPSIEFSHFYFQLLIAHIIFGASSVGYLKFLT</sequence>
<organism evidence="2 3">
    <name type="scientific">Mesonia algae</name>
    <dbReference type="NCBI Taxonomy" id="213248"/>
    <lineage>
        <taxon>Bacteria</taxon>
        <taxon>Pseudomonadati</taxon>
        <taxon>Bacteroidota</taxon>
        <taxon>Flavobacteriia</taxon>
        <taxon>Flavobacteriales</taxon>
        <taxon>Flavobacteriaceae</taxon>
        <taxon>Mesonia</taxon>
    </lineage>
</organism>
<dbReference type="RefSeq" id="WP_111541100.1">
    <property type="nucleotide sequence ID" value="NZ_QKYV01000004.1"/>
</dbReference>
<protein>
    <recommendedName>
        <fullName evidence="4">DUF2938 domain-containing protein</fullName>
    </recommendedName>
</protein>
<feature type="transmembrane region" description="Helical" evidence="1">
    <location>
        <begin position="55"/>
        <end position="73"/>
    </location>
</feature>
<evidence type="ECO:0000313" key="2">
    <source>
        <dbReference type="EMBL" id="PZW40742.1"/>
    </source>
</evidence>
<keyword evidence="1" id="KW-1133">Transmembrane helix</keyword>
<feature type="transmembrane region" description="Helical" evidence="1">
    <location>
        <begin position="121"/>
        <end position="140"/>
    </location>
</feature>
<feature type="transmembrane region" description="Helical" evidence="1">
    <location>
        <begin position="6"/>
        <end position="23"/>
    </location>
</feature>